<dbReference type="EMBL" id="VCAU01000072">
    <property type="protein sequence ID" value="KAF9886726.1"/>
    <property type="molecule type" value="Genomic_DNA"/>
</dbReference>
<evidence type="ECO:0000256" key="1">
    <source>
        <dbReference type="ARBA" id="ARBA00005495"/>
    </source>
</evidence>
<evidence type="ECO:0000256" key="4">
    <source>
        <dbReference type="ARBA" id="ARBA00023239"/>
    </source>
</evidence>
<comment type="similarity">
    <text evidence="1">Belongs to the Gfa family.</text>
</comment>
<dbReference type="GO" id="GO:0016846">
    <property type="term" value="F:carbon-sulfur lyase activity"/>
    <property type="evidence" value="ECO:0007669"/>
    <property type="project" value="InterPro"/>
</dbReference>
<accession>A0AAD4CHS9</accession>
<sequence length="139" mass="15497">MPDGSCLCQSIKYQYKGEPISSAVCHCQTCHKISSSSSVNVLVPHDHFRITSGKDHLKEYNLTHESGMHMTTHFCSECGCVLYKTADRKDFQDDVIVLAGTLDDPNALDEIKPSAEFFVRERASWWPALDGARQLGGFT</sequence>
<name>A0AAD4CHS9_ASPNN</name>
<dbReference type="PROSITE" id="PS51891">
    <property type="entry name" value="CENP_V_GFA"/>
    <property type="match status" value="1"/>
</dbReference>
<organism evidence="6 7">
    <name type="scientific">Aspergillus nanangensis</name>
    <dbReference type="NCBI Taxonomy" id="2582783"/>
    <lineage>
        <taxon>Eukaryota</taxon>
        <taxon>Fungi</taxon>
        <taxon>Dikarya</taxon>
        <taxon>Ascomycota</taxon>
        <taxon>Pezizomycotina</taxon>
        <taxon>Eurotiomycetes</taxon>
        <taxon>Eurotiomycetidae</taxon>
        <taxon>Eurotiales</taxon>
        <taxon>Aspergillaceae</taxon>
        <taxon>Aspergillus</taxon>
        <taxon>Aspergillus subgen. Circumdati</taxon>
    </lineage>
</organism>
<dbReference type="Proteomes" id="UP001194746">
    <property type="component" value="Unassembled WGS sequence"/>
</dbReference>
<keyword evidence="3" id="KW-0862">Zinc</keyword>
<comment type="caution">
    <text evidence="6">The sequence shown here is derived from an EMBL/GenBank/DDBJ whole genome shotgun (WGS) entry which is preliminary data.</text>
</comment>
<evidence type="ECO:0000256" key="2">
    <source>
        <dbReference type="ARBA" id="ARBA00022723"/>
    </source>
</evidence>
<gene>
    <name evidence="6" type="ORF">FE257_011103</name>
</gene>
<dbReference type="InterPro" id="IPR006913">
    <property type="entry name" value="CENP-V/GFA"/>
</dbReference>
<reference evidence="6" key="2">
    <citation type="submission" date="2020-02" db="EMBL/GenBank/DDBJ databases">
        <authorList>
            <person name="Gilchrist C.L.M."/>
            <person name="Chooi Y.-H."/>
        </authorList>
    </citation>
    <scope>NUCLEOTIDE SEQUENCE</scope>
    <source>
        <strain evidence="6">MST-FP2251</strain>
    </source>
</reference>
<proteinExistence type="inferred from homology"/>
<evidence type="ECO:0000256" key="3">
    <source>
        <dbReference type="ARBA" id="ARBA00022833"/>
    </source>
</evidence>
<feature type="domain" description="CENP-V/GFA" evidence="5">
    <location>
        <begin position="2"/>
        <end position="127"/>
    </location>
</feature>
<evidence type="ECO:0000313" key="7">
    <source>
        <dbReference type="Proteomes" id="UP001194746"/>
    </source>
</evidence>
<keyword evidence="4" id="KW-0456">Lyase</keyword>
<dbReference type="InterPro" id="IPR011057">
    <property type="entry name" value="Mss4-like_sf"/>
</dbReference>
<dbReference type="PANTHER" id="PTHR33337">
    <property type="entry name" value="GFA DOMAIN-CONTAINING PROTEIN"/>
    <property type="match status" value="1"/>
</dbReference>
<keyword evidence="7" id="KW-1185">Reference proteome</keyword>
<protein>
    <recommendedName>
        <fullName evidence="5">CENP-V/GFA domain-containing protein</fullName>
    </recommendedName>
</protein>
<evidence type="ECO:0000313" key="6">
    <source>
        <dbReference type="EMBL" id="KAF9886726.1"/>
    </source>
</evidence>
<dbReference type="AlphaFoldDB" id="A0AAD4CHS9"/>
<dbReference type="PANTHER" id="PTHR33337:SF30">
    <property type="entry name" value="DUF636 DOMAIN PROTEIN (AFU_ORTHOLOGUE AFUA_1G03180)"/>
    <property type="match status" value="1"/>
</dbReference>
<dbReference type="Gene3D" id="3.90.1590.10">
    <property type="entry name" value="glutathione-dependent formaldehyde- activating enzyme (gfa)"/>
    <property type="match status" value="1"/>
</dbReference>
<reference evidence="6" key="1">
    <citation type="journal article" date="2019" name="Beilstein J. Org. Chem.">
        <title>Nanangenines: drimane sesquiterpenoids as the dominant metabolite cohort of a novel Australian fungus, Aspergillus nanangensis.</title>
        <authorList>
            <person name="Lacey H.J."/>
            <person name="Gilchrist C.L.M."/>
            <person name="Crombie A."/>
            <person name="Kalaitzis J.A."/>
            <person name="Vuong D."/>
            <person name="Rutledge P.J."/>
            <person name="Turner P."/>
            <person name="Pitt J.I."/>
            <person name="Lacey E."/>
            <person name="Chooi Y.H."/>
            <person name="Piggott A.M."/>
        </authorList>
    </citation>
    <scope>NUCLEOTIDE SEQUENCE</scope>
    <source>
        <strain evidence="6">MST-FP2251</strain>
    </source>
</reference>
<dbReference type="Pfam" id="PF04828">
    <property type="entry name" value="GFA"/>
    <property type="match status" value="1"/>
</dbReference>
<evidence type="ECO:0000259" key="5">
    <source>
        <dbReference type="PROSITE" id="PS51891"/>
    </source>
</evidence>
<dbReference type="GO" id="GO:0046872">
    <property type="term" value="F:metal ion binding"/>
    <property type="evidence" value="ECO:0007669"/>
    <property type="project" value="UniProtKB-KW"/>
</dbReference>
<dbReference type="SUPFAM" id="SSF51316">
    <property type="entry name" value="Mss4-like"/>
    <property type="match status" value="1"/>
</dbReference>
<keyword evidence="2" id="KW-0479">Metal-binding</keyword>